<comment type="caution">
    <text evidence="3">The sequence shown here is derived from an EMBL/GenBank/DDBJ whole genome shotgun (WGS) entry which is preliminary data.</text>
</comment>
<keyword evidence="1" id="KW-0732">Signal</keyword>
<dbReference type="RefSeq" id="WP_290364040.1">
    <property type="nucleotide sequence ID" value="NZ_JAUFQU010000001.1"/>
</dbReference>
<evidence type="ECO:0008006" key="5">
    <source>
        <dbReference type="Google" id="ProtNLM"/>
    </source>
</evidence>
<proteinExistence type="predicted"/>
<dbReference type="Proteomes" id="UP001242368">
    <property type="component" value="Unassembled WGS sequence"/>
</dbReference>
<sequence length="188" mass="21813">MKQLLFSCLISTGFLLSGVTANSQNEDRNYDFDNSYKNYFWRNVRFGGGLGLSFGDGFADVMVAPSAIYQFNNQFAVGTGLQFNYLKSKGYYESLSYGINVIGLYNPIPEIQLSAEVEQLRVNNTYDVYYTDIWRRDRMEDNFWNTAIFLGAGYSMNGLTVGVRYNILYDKDNFVYNQAWMPFIRFYF</sequence>
<reference evidence="4" key="2">
    <citation type="journal article" date="2019" name="Int. J. Syst. Evol. Microbiol.">
        <title>The Global Catalogue of Microorganisms (GCM) 10K type strain sequencing project: providing services to taxonomists for standard genome sequencing and annotation.</title>
        <authorList>
            <consortium name="The Broad Institute Genomics Platform"/>
            <consortium name="The Broad Institute Genome Sequencing Center for Infectious Disease"/>
            <person name="Wu L."/>
            <person name="Ma J."/>
        </authorList>
    </citation>
    <scope>NUCLEOTIDE SEQUENCE [LARGE SCALE GENOMIC DNA]</scope>
    <source>
        <strain evidence="4">CECT 7184</strain>
    </source>
</reference>
<organism evidence="3 4">
    <name type="scientific">Paenimyroides ceti</name>
    <dbReference type="NCBI Taxonomy" id="395087"/>
    <lineage>
        <taxon>Bacteria</taxon>
        <taxon>Pseudomonadati</taxon>
        <taxon>Bacteroidota</taxon>
        <taxon>Flavobacteriia</taxon>
        <taxon>Flavobacteriales</taxon>
        <taxon>Flavobacteriaceae</taxon>
        <taxon>Paenimyroides</taxon>
    </lineage>
</organism>
<keyword evidence="4" id="KW-1185">Reference proteome</keyword>
<gene>
    <name evidence="2" type="ORF">QW060_13690</name>
    <name evidence="3" type="ORF">QW060_18755</name>
</gene>
<feature type="signal peptide" evidence="1">
    <location>
        <begin position="1"/>
        <end position="23"/>
    </location>
</feature>
<evidence type="ECO:0000313" key="2">
    <source>
        <dbReference type="EMBL" id="MDN3708158.1"/>
    </source>
</evidence>
<feature type="chain" id="PRO_5045032505" description="Alpha-ketoglutarate decarboxylase" evidence="1">
    <location>
        <begin position="24"/>
        <end position="188"/>
    </location>
</feature>
<dbReference type="EMBL" id="JAUFQU010000016">
    <property type="protein sequence ID" value="MDN3709099.1"/>
    <property type="molecule type" value="Genomic_DNA"/>
</dbReference>
<evidence type="ECO:0000313" key="3">
    <source>
        <dbReference type="EMBL" id="MDN3709099.1"/>
    </source>
</evidence>
<reference evidence="3" key="3">
    <citation type="submission" date="2023-06" db="EMBL/GenBank/DDBJ databases">
        <authorList>
            <person name="Lucena T."/>
            <person name="Sun Q."/>
        </authorList>
    </citation>
    <scope>NUCLEOTIDE SEQUENCE</scope>
    <source>
        <strain evidence="3">CECT 7184</strain>
    </source>
</reference>
<protein>
    <recommendedName>
        <fullName evidence="5">Alpha-ketoglutarate decarboxylase</fullName>
    </recommendedName>
</protein>
<reference evidence="3" key="1">
    <citation type="journal article" date="2014" name="Int. J. Syst. Evol. Microbiol.">
        <title>Complete genome of a new Firmicutes species belonging to the dominant human colonic microbiota ('Ruminococcus bicirculans') reveals two chromosomes and a selective capacity to utilize plant glucans.</title>
        <authorList>
            <consortium name="NISC Comparative Sequencing Program"/>
            <person name="Wegmann U."/>
            <person name="Louis P."/>
            <person name="Goesmann A."/>
            <person name="Henrissat B."/>
            <person name="Duncan S.H."/>
            <person name="Flint H.J."/>
        </authorList>
    </citation>
    <scope>NUCLEOTIDE SEQUENCE</scope>
    <source>
        <strain evidence="3">CECT 7184</strain>
    </source>
</reference>
<accession>A0ABT8CX25</accession>
<evidence type="ECO:0000256" key="1">
    <source>
        <dbReference type="SAM" id="SignalP"/>
    </source>
</evidence>
<dbReference type="EMBL" id="JAUFQU010000001">
    <property type="protein sequence ID" value="MDN3708158.1"/>
    <property type="molecule type" value="Genomic_DNA"/>
</dbReference>
<evidence type="ECO:0000313" key="4">
    <source>
        <dbReference type="Proteomes" id="UP001242368"/>
    </source>
</evidence>
<name>A0ABT8CX25_9FLAO</name>